<dbReference type="AlphaFoldDB" id="A0A2G5NUZ9"/>
<dbReference type="EMBL" id="MJBI02000006">
    <property type="protein sequence ID" value="RAI79700.1"/>
    <property type="molecule type" value="Genomic_DNA"/>
</dbReference>
<sequence length="101" mass="12229">MKVLGNGARTNQIETRPIEISRKKERYNHMNFTIYRELYSEYVAVKIICDRTSEVVFSRNLYDEDCFEYLDDEAFHKVLEHTEAHITEIDKLYSQLLEWKF</sequence>
<gene>
    <name evidence="1" type="ORF">BFS35_011175</name>
</gene>
<reference evidence="1 2" key="1">
    <citation type="journal article" date="2018" name="Front. Microbiol.">
        <title>Description and Comparative Genomics of Macrococcus caseolyticus subsp. hominis subsp. nov., Macrococcus goetzii sp. nov., Macrococcus epidermidis sp. nov., and Macrococcus bohemicus sp. nov., Novel Macrococci From Human Clinical Material With Virulence Potential and Suspected Uptake of Foreign DNA by Natural Transformation.</title>
        <authorList>
            <person name="Maslanova I."/>
            <person name="Wertheimer Z."/>
            <person name="Sedlacek I."/>
            <person name="Svec P."/>
            <person name="Indrakova A."/>
            <person name="Kovarovic V."/>
            <person name="Schumann P."/>
            <person name="Sproer C."/>
            <person name="Kralova S."/>
            <person name="Sedo O."/>
            <person name="Kristofova L."/>
            <person name="Vrbovska V."/>
            <person name="Fuzik T."/>
            <person name="Petras P."/>
            <person name="Zdrahal Z."/>
            <person name="Ruzickova V."/>
            <person name="Doskar J."/>
            <person name="Pantucek R."/>
        </authorList>
    </citation>
    <scope>NUCLEOTIDE SEQUENCE [LARGE SCALE GENOMIC DNA]</scope>
    <source>
        <strain evidence="1 2">CCM 4927</strain>
    </source>
</reference>
<accession>A0A2G5NUZ9</accession>
<dbReference type="RefSeq" id="WP_099576938.1">
    <property type="nucleotide sequence ID" value="NZ_MJBI02000006.1"/>
</dbReference>
<evidence type="ECO:0008006" key="3">
    <source>
        <dbReference type="Google" id="ProtNLM"/>
    </source>
</evidence>
<dbReference type="Proteomes" id="UP000229523">
    <property type="component" value="Unassembled WGS sequence"/>
</dbReference>
<name>A0A2G5NUZ9_9STAP</name>
<protein>
    <recommendedName>
        <fullName evidence="3">DUF1108 family protein</fullName>
    </recommendedName>
</protein>
<keyword evidence="2" id="KW-1185">Reference proteome</keyword>
<proteinExistence type="predicted"/>
<evidence type="ECO:0000313" key="1">
    <source>
        <dbReference type="EMBL" id="RAI79700.1"/>
    </source>
</evidence>
<comment type="caution">
    <text evidence="1">The sequence shown here is derived from an EMBL/GenBank/DDBJ whole genome shotgun (WGS) entry which is preliminary data.</text>
</comment>
<evidence type="ECO:0000313" key="2">
    <source>
        <dbReference type="Proteomes" id="UP000229523"/>
    </source>
</evidence>
<organism evidence="1 2">
    <name type="scientific">Macrococcoides goetzii</name>
    <dbReference type="NCBI Taxonomy" id="1891097"/>
    <lineage>
        <taxon>Bacteria</taxon>
        <taxon>Bacillati</taxon>
        <taxon>Bacillota</taxon>
        <taxon>Bacilli</taxon>
        <taxon>Bacillales</taxon>
        <taxon>Staphylococcaceae</taxon>
        <taxon>Macrococcoides</taxon>
    </lineage>
</organism>